<comment type="caution">
    <text evidence="3">The sequence shown here is derived from an EMBL/GenBank/DDBJ whole genome shotgun (WGS) entry which is preliminary data.</text>
</comment>
<reference evidence="3 4" key="1">
    <citation type="submission" date="2022-12" db="EMBL/GenBank/DDBJ databases">
        <title>Chromosome-level genome of Tegillarca granosa.</title>
        <authorList>
            <person name="Kim J."/>
        </authorList>
    </citation>
    <scope>NUCLEOTIDE SEQUENCE [LARGE SCALE GENOMIC DNA]</scope>
    <source>
        <strain evidence="3">Teg-2019</strain>
        <tissue evidence="3">Adductor muscle</tissue>
    </source>
</reference>
<dbReference type="Proteomes" id="UP001217089">
    <property type="component" value="Unassembled WGS sequence"/>
</dbReference>
<dbReference type="PROSITE" id="PS50053">
    <property type="entry name" value="UBIQUITIN_2"/>
    <property type="match status" value="1"/>
</dbReference>
<dbReference type="InterPro" id="IPR029071">
    <property type="entry name" value="Ubiquitin-like_domsf"/>
</dbReference>
<feature type="compositionally biased region" description="Acidic residues" evidence="1">
    <location>
        <begin position="24"/>
        <end position="42"/>
    </location>
</feature>
<dbReference type="InterPro" id="IPR000626">
    <property type="entry name" value="Ubiquitin-like_dom"/>
</dbReference>
<evidence type="ECO:0000259" key="2">
    <source>
        <dbReference type="PROSITE" id="PS50053"/>
    </source>
</evidence>
<evidence type="ECO:0000313" key="3">
    <source>
        <dbReference type="EMBL" id="KAJ8299699.1"/>
    </source>
</evidence>
<keyword evidence="4" id="KW-1185">Reference proteome</keyword>
<feature type="region of interest" description="Disordered" evidence="1">
    <location>
        <begin position="23"/>
        <end position="43"/>
    </location>
</feature>
<evidence type="ECO:0000256" key="1">
    <source>
        <dbReference type="SAM" id="MobiDB-lite"/>
    </source>
</evidence>
<name>A0ABQ9E5V6_TEGGR</name>
<proteinExistence type="predicted"/>
<sequence>MPRPKHARRFRDYYEHEVQNFLDLQDEEDDSLEDSDSDESTGDQDLIYPILNVTKGQSIALWSCAKVDTIAIFTPGKGETMTRIVKYAEHHLGYDKLLHKLLMLNPGVVTPVDINTVYSIRPGAAIMVMPITSLHVTIEINQLKTHFDMTIDPACTVAKCKSQIKKTKGIPIDQQELLYRDKPMENNRRLLEYRVKNGGTIFVMIQAQFNLLINIHTFWGKTYRFYVDPCSTGTDVVYTVFTRTFSKNAPGLWDAGIHEFYVPIHILVLHFKKQLVHWDFCLAHMGVRSGDTLTLSTVGNHSSLSLKTITVVNEMDEQFQLSQMLQHMN</sequence>
<accession>A0ABQ9E5V6</accession>
<dbReference type="Gene3D" id="3.10.20.90">
    <property type="entry name" value="Phosphatidylinositol 3-kinase Catalytic Subunit, Chain A, domain 1"/>
    <property type="match status" value="1"/>
</dbReference>
<feature type="domain" description="Ubiquitin-like" evidence="2">
    <location>
        <begin position="134"/>
        <end position="206"/>
    </location>
</feature>
<dbReference type="CDD" id="cd17039">
    <property type="entry name" value="Ubl_ubiquitin_like"/>
    <property type="match status" value="1"/>
</dbReference>
<dbReference type="SMART" id="SM00213">
    <property type="entry name" value="UBQ"/>
    <property type="match status" value="1"/>
</dbReference>
<organism evidence="3 4">
    <name type="scientific">Tegillarca granosa</name>
    <name type="common">Malaysian cockle</name>
    <name type="synonym">Anadara granosa</name>
    <dbReference type="NCBI Taxonomy" id="220873"/>
    <lineage>
        <taxon>Eukaryota</taxon>
        <taxon>Metazoa</taxon>
        <taxon>Spiralia</taxon>
        <taxon>Lophotrochozoa</taxon>
        <taxon>Mollusca</taxon>
        <taxon>Bivalvia</taxon>
        <taxon>Autobranchia</taxon>
        <taxon>Pteriomorphia</taxon>
        <taxon>Arcoida</taxon>
        <taxon>Arcoidea</taxon>
        <taxon>Arcidae</taxon>
        <taxon>Tegillarca</taxon>
    </lineage>
</organism>
<dbReference type="InterPro" id="IPR019956">
    <property type="entry name" value="Ubiquitin_dom"/>
</dbReference>
<gene>
    <name evidence="3" type="ORF">KUTeg_023759</name>
</gene>
<dbReference type="EMBL" id="JARBDR010000921">
    <property type="protein sequence ID" value="KAJ8299699.1"/>
    <property type="molecule type" value="Genomic_DNA"/>
</dbReference>
<dbReference type="Pfam" id="PF00240">
    <property type="entry name" value="ubiquitin"/>
    <property type="match status" value="1"/>
</dbReference>
<evidence type="ECO:0000313" key="4">
    <source>
        <dbReference type="Proteomes" id="UP001217089"/>
    </source>
</evidence>
<dbReference type="SUPFAM" id="SSF54236">
    <property type="entry name" value="Ubiquitin-like"/>
    <property type="match status" value="1"/>
</dbReference>
<protein>
    <recommendedName>
        <fullName evidence="2">Ubiquitin-like domain-containing protein</fullName>
    </recommendedName>
</protein>
<dbReference type="PRINTS" id="PR00348">
    <property type="entry name" value="UBIQUITIN"/>
</dbReference>